<dbReference type="SUPFAM" id="SSF52540">
    <property type="entry name" value="P-loop containing nucleoside triphosphate hydrolases"/>
    <property type="match status" value="1"/>
</dbReference>
<dbReference type="InterPro" id="IPR027417">
    <property type="entry name" value="P-loop_NTPase"/>
</dbReference>
<organism evidence="2 3">
    <name type="scientific">Steinernema glaseri</name>
    <dbReference type="NCBI Taxonomy" id="37863"/>
    <lineage>
        <taxon>Eukaryota</taxon>
        <taxon>Metazoa</taxon>
        <taxon>Ecdysozoa</taxon>
        <taxon>Nematoda</taxon>
        <taxon>Chromadorea</taxon>
        <taxon>Rhabditida</taxon>
        <taxon>Tylenchina</taxon>
        <taxon>Panagrolaimomorpha</taxon>
        <taxon>Strongyloidoidea</taxon>
        <taxon>Steinernematidae</taxon>
        <taxon>Steinernema</taxon>
    </lineage>
</organism>
<sequence>MRRNKFNKYYCKIVLTGGPCSGKTTLTTQLAERVRQEYGDEWQVFTVMEASTLLYSGGVARRSLTTDQLAVWQRDMLLTIFRLEEVFGNIAVNEKRKHTMIICDRGGMDPKAYTKTEDQWHRIIDSLDISEESILNRYDMILRFHTAPRNYYDNVTNKMRREDYAEARKVDERYDSIWNSHPLFFNIPADLDMQGKSDRALLEIGNLIENTK</sequence>
<dbReference type="Gene3D" id="3.40.50.300">
    <property type="entry name" value="P-loop containing nucleotide triphosphate hydrolases"/>
    <property type="match status" value="1"/>
</dbReference>
<dbReference type="GO" id="GO:0035091">
    <property type="term" value="F:phosphatidylinositol binding"/>
    <property type="evidence" value="ECO:0007669"/>
    <property type="project" value="TreeGrafter"/>
</dbReference>
<dbReference type="GO" id="GO:0005525">
    <property type="term" value="F:GTP binding"/>
    <property type="evidence" value="ECO:0007669"/>
    <property type="project" value="TreeGrafter"/>
</dbReference>
<protein>
    <submittedName>
        <fullName evidence="3">AAA_28 domain-containing protein</fullName>
    </submittedName>
</protein>
<dbReference type="WBParaSite" id="L893_g27151.t1">
    <property type="protein sequence ID" value="L893_g27151.t1"/>
    <property type="gene ID" value="L893_g27151"/>
</dbReference>
<evidence type="ECO:0000313" key="3">
    <source>
        <dbReference type="WBParaSite" id="L893_g27151.t1"/>
    </source>
</evidence>
<dbReference type="AlphaFoldDB" id="A0A1I7ZKN2"/>
<keyword evidence="2" id="KW-1185">Reference proteome</keyword>
<feature type="domain" description="NadR/Ttd14 AAA" evidence="1">
    <location>
        <begin position="12"/>
        <end position="183"/>
    </location>
</feature>
<evidence type="ECO:0000259" key="1">
    <source>
        <dbReference type="Pfam" id="PF13521"/>
    </source>
</evidence>
<reference evidence="3" key="1">
    <citation type="submission" date="2016-11" db="UniProtKB">
        <authorList>
            <consortium name="WormBaseParasite"/>
        </authorList>
    </citation>
    <scope>IDENTIFICATION</scope>
</reference>
<evidence type="ECO:0000313" key="2">
    <source>
        <dbReference type="Proteomes" id="UP000095287"/>
    </source>
</evidence>
<accession>A0A1I7ZKN2</accession>
<proteinExistence type="predicted"/>
<dbReference type="Proteomes" id="UP000095287">
    <property type="component" value="Unplaced"/>
</dbReference>
<dbReference type="InterPro" id="IPR038727">
    <property type="entry name" value="NadR/Ttd14_AAA_dom"/>
</dbReference>
<name>A0A1I7ZKN2_9BILA</name>
<dbReference type="InterPro" id="IPR053227">
    <property type="entry name" value="TRPL-trafficking_regulator"/>
</dbReference>
<dbReference type="PANTHER" id="PTHR34932">
    <property type="entry name" value="TRPL TRANSLOCATION DEFECT PROTEIN 14"/>
    <property type="match status" value="1"/>
</dbReference>
<dbReference type="GO" id="GO:0070300">
    <property type="term" value="F:phosphatidic acid binding"/>
    <property type="evidence" value="ECO:0007669"/>
    <property type="project" value="TreeGrafter"/>
</dbReference>
<dbReference type="GO" id="GO:0045494">
    <property type="term" value="P:photoreceptor cell maintenance"/>
    <property type="evidence" value="ECO:0007669"/>
    <property type="project" value="TreeGrafter"/>
</dbReference>
<dbReference type="PANTHER" id="PTHR34932:SF1">
    <property type="entry name" value="TRPL TRANSLOCATION DEFECT PROTEIN 14"/>
    <property type="match status" value="1"/>
</dbReference>
<dbReference type="Pfam" id="PF13521">
    <property type="entry name" value="AAA_28"/>
    <property type="match status" value="1"/>
</dbReference>